<evidence type="ECO:0000256" key="2">
    <source>
        <dbReference type="ARBA" id="ARBA00022475"/>
    </source>
</evidence>
<gene>
    <name evidence="11" type="ORF">F9B74_03090</name>
</gene>
<protein>
    <submittedName>
        <fullName evidence="11">ABC transporter ATP-binding protein</fullName>
    </submittedName>
</protein>
<dbReference type="GO" id="GO:0016887">
    <property type="term" value="F:ATP hydrolysis activity"/>
    <property type="evidence" value="ECO:0007669"/>
    <property type="project" value="InterPro"/>
</dbReference>
<feature type="domain" description="ABC transmembrane type-1" evidence="10">
    <location>
        <begin position="51"/>
        <end position="288"/>
    </location>
</feature>
<dbReference type="InterPro" id="IPR011527">
    <property type="entry name" value="ABC1_TM_dom"/>
</dbReference>
<dbReference type="GO" id="GO:0005524">
    <property type="term" value="F:ATP binding"/>
    <property type="evidence" value="ECO:0007669"/>
    <property type="project" value="UniProtKB-KW"/>
</dbReference>
<dbReference type="InterPro" id="IPR017871">
    <property type="entry name" value="ABC_transporter-like_CS"/>
</dbReference>
<dbReference type="GO" id="GO:0034040">
    <property type="term" value="F:ATPase-coupled lipid transmembrane transporter activity"/>
    <property type="evidence" value="ECO:0007669"/>
    <property type="project" value="TreeGrafter"/>
</dbReference>
<feature type="transmembrane region" description="Helical" evidence="8">
    <location>
        <begin position="235"/>
        <end position="254"/>
    </location>
</feature>
<dbReference type="RefSeq" id="WP_163764006.1">
    <property type="nucleotide sequence ID" value="NZ_JAAGYR010000004.1"/>
</dbReference>
<evidence type="ECO:0000256" key="4">
    <source>
        <dbReference type="ARBA" id="ARBA00022741"/>
    </source>
</evidence>
<evidence type="ECO:0000259" key="10">
    <source>
        <dbReference type="PROSITE" id="PS50929"/>
    </source>
</evidence>
<dbReference type="Proteomes" id="UP000477651">
    <property type="component" value="Unassembled WGS sequence"/>
</dbReference>
<feature type="transmembrane region" description="Helical" evidence="8">
    <location>
        <begin position="21"/>
        <end position="42"/>
    </location>
</feature>
<comment type="caution">
    <text evidence="11">The sequence shown here is derived from an EMBL/GenBank/DDBJ whole genome shotgun (WGS) entry which is preliminary data.</text>
</comment>
<keyword evidence="3 8" id="KW-0812">Transmembrane</keyword>
<keyword evidence="7 8" id="KW-0472">Membrane</keyword>
<dbReference type="PROSITE" id="PS50893">
    <property type="entry name" value="ABC_TRANSPORTER_2"/>
    <property type="match status" value="1"/>
</dbReference>
<dbReference type="PANTHER" id="PTHR24221">
    <property type="entry name" value="ATP-BINDING CASSETTE SUB-FAMILY B"/>
    <property type="match status" value="1"/>
</dbReference>
<keyword evidence="5 11" id="KW-0067">ATP-binding</keyword>
<feature type="transmembrane region" description="Helical" evidence="8">
    <location>
        <begin position="150"/>
        <end position="166"/>
    </location>
</feature>
<evidence type="ECO:0000256" key="3">
    <source>
        <dbReference type="ARBA" id="ARBA00022692"/>
    </source>
</evidence>
<feature type="domain" description="ABC transporter" evidence="9">
    <location>
        <begin position="314"/>
        <end position="531"/>
    </location>
</feature>
<dbReference type="InterPro" id="IPR003593">
    <property type="entry name" value="AAA+_ATPase"/>
</dbReference>
<evidence type="ECO:0000313" key="11">
    <source>
        <dbReference type="EMBL" id="NEN75313.1"/>
    </source>
</evidence>
<evidence type="ECO:0000256" key="7">
    <source>
        <dbReference type="ARBA" id="ARBA00023136"/>
    </source>
</evidence>
<evidence type="ECO:0000313" key="12">
    <source>
        <dbReference type="Proteomes" id="UP000477651"/>
    </source>
</evidence>
<accession>A0A6L9Y4N2</accession>
<reference evidence="11 12" key="1">
    <citation type="submission" date="2020-02" db="EMBL/GenBank/DDBJ databases">
        <title>Pelistega sp. NLN82 were isolated from wild rodents of the Hainan Island.</title>
        <authorList>
            <person name="Niu N."/>
            <person name="Zhou J."/>
        </authorList>
    </citation>
    <scope>NUCLEOTIDE SEQUENCE [LARGE SCALE GENOMIC DNA]</scope>
    <source>
        <strain evidence="11 12">NLN82</strain>
    </source>
</reference>
<proteinExistence type="predicted"/>
<sequence length="532" mass="59717">MNKALWQTLPQTIRQRILLVGLGWTIVAAVESIVYLCLAYTIMYHQDWKSLASLAILSIVITIVVTRFGFLSGVYVAGNLYRSLGEILSKIKLSWFTTQTRSQINTMAGQGIPFMMSIPAHQLKTLIYTFFLPFFICIGMLGLFGFMIGGLAFVLIISAFIFQYLLQRFILQKDKSRNTTNNQVQKHIMQFVDAIDLFRTLPQESTAITHLVTQWQNQEKHLSTINNITSITSSLLTLISVLPLIVIAIYLIIIDNGQPALMVALFILILRASTPLVELVSAALHWNDWVHILKEYATIYQAPTLEQSHATTIINTYDISLSNIRYKNLNINTHITIPFGNRVWLRGDSASGKSSLLSLLIRFDDVEQGEITIGSIPIQQIAYEDLIKTVAYVEQETVLFTGTLAQNISLGRDIPEEEIEKVARQMALSDVIDRSPLGIHQSIGRQGEALSGGEKQRVALARALLKKAPILLLDEVTSALDIAIEKEVVQALLSYQGTIIFVTHRGGELWQGHQEIMLSSHTKNKNTKYQYI</sequence>
<feature type="transmembrane region" description="Helical" evidence="8">
    <location>
        <begin position="125"/>
        <end position="144"/>
    </location>
</feature>
<dbReference type="GO" id="GO:0005886">
    <property type="term" value="C:plasma membrane"/>
    <property type="evidence" value="ECO:0007669"/>
    <property type="project" value="UniProtKB-SubCell"/>
</dbReference>
<keyword evidence="2" id="KW-1003">Cell membrane</keyword>
<dbReference type="SMART" id="SM00382">
    <property type="entry name" value="AAA"/>
    <property type="match status" value="1"/>
</dbReference>
<evidence type="ECO:0000256" key="6">
    <source>
        <dbReference type="ARBA" id="ARBA00022989"/>
    </source>
</evidence>
<dbReference type="SUPFAM" id="SSF52540">
    <property type="entry name" value="P-loop containing nucleoside triphosphate hydrolases"/>
    <property type="match status" value="1"/>
</dbReference>
<dbReference type="GO" id="GO:0140359">
    <property type="term" value="F:ABC-type transporter activity"/>
    <property type="evidence" value="ECO:0007669"/>
    <property type="project" value="InterPro"/>
</dbReference>
<evidence type="ECO:0000256" key="1">
    <source>
        <dbReference type="ARBA" id="ARBA00004651"/>
    </source>
</evidence>
<organism evidence="11 12">
    <name type="scientific">Pelistega ratti</name>
    <dbReference type="NCBI Taxonomy" id="2652177"/>
    <lineage>
        <taxon>Bacteria</taxon>
        <taxon>Pseudomonadati</taxon>
        <taxon>Pseudomonadota</taxon>
        <taxon>Betaproteobacteria</taxon>
        <taxon>Burkholderiales</taxon>
        <taxon>Alcaligenaceae</taxon>
        <taxon>Pelistega</taxon>
    </lineage>
</organism>
<dbReference type="PROSITE" id="PS50929">
    <property type="entry name" value="ABC_TM1F"/>
    <property type="match status" value="1"/>
</dbReference>
<dbReference type="Gene3D" id="1.20.1560.10">
    <property type="entry name" value="ABC transporter type 1, transmembrane domain"/>
    <property type="match status" value="1"/>
</dbReference>
<evidence type="ECO:0000256" key="5">
    <source>
        <dbReference type="ARBA" id="ARBA00022840"/>
    </source>
</evidence>
<dbReference type="PROSITE" id="PS00211">
    <property type="entry name" value="ABC_TRANSPORTER_1"/>
    <property type="match status" value="1"/>
</dbReference>
<dbReference type="Gene3D" id="3.40.50.300">
    <property type="entry name" value="P-loop containing nucleotide triphosphate hydrolases"/>
    <property type="match status" value="1"/>
</dbReference>
<name>A0A6L9Y4N2_9BURK</name>
<evidence type="ECO:0000256" key="8">
    <source>
        <dbReference type="SAM" id="Phobius"/>
    </source>
</evidence>
<dbReference type="Pfam" id="PF00005">
    <property type="entry name" value="ABC_tran"/>
    <property type="match status" value="1"/>
</dbReference>
<evidence type="ECO:0000259" key="9">
    <source>
        <dbReference type="PROSITE" id="PS50893"/>
    </source>
</evidence>
<keyword evidence="6 8" id="KW-1133">Transmembrane helix</keyword>
<dbReference type="InterPro" id="IPR039421">
    <property type="entry name" value="Type_1_exporter"/>
</dbReference>
<feature type="transmembrane region" description="Helical" evidence="8">
    <location>
        <begin position="54"/>
        <end position="77"/>
    </location>
</feature>
<dbReference type="InterPro" id="IPR036640">
    <property type="entry name" value="ABC1_TM_sf"/>
</dbReference>
<keyword evidence="4" id="KW-0547">Nucleotide-binding</keyword>
<dbReference type="EMBL" id="JAAGYR010000004">
    <property type="protein sequence ID" value="NEN75313.1"/>
    <property type="molecule type" value="Genomic_DNA"/>
</dbReference>
<keyword evidence="12" id="KW-1185">Reference proteome</keyword>
<dbReference type="InterPro" id="IPR027417">
    <property type="entry name" value="P-loop_NTPase"/>
</dbReference>
<comment type="subcellular location">
    <subcellularLocation>
        <location evidence="1">Cell membrane</location>
        <topology evidence="1">Multi-pass membrane protein</topology>
    </subcellularLocation>
</comment>
<dbReference type="AlphaFoldDB" id="A0A6L9Y4N2"/>
<dbReference type="PANTHER" id="PTHR24221:SF654">
    <property type="entry name" value="ATP-BINDING CASSETTE SUB-FAMILY B MEMBER 6"/>
    <property type="match status" value="1"/>
</dbReference>
<dbReference type="InterPro" id="IPR003439">
    <property type="entry name" value="ABC_transporter-like_ATP-bd"/>
</dbReference>
<dbReference type="SUPFAM" id="SSF90123">
    <property type="entry name" value="ABC transporter transmembrane region"/>
    <property type="match status" value="1"/>
</dbReference>